<protein>
    <submittedName>
        <fullName evidence="2">Kinase domain containing protein protein</fullName>
    </submittedName>
</protein>
<sequence length="564" mass="62844">MDGPHSAPVAIQGLRVRRTGSKDYSNAVADANDATQGERDVSSCTIRCNTLDSLIGQQTSAMAMRRISSGSARRSSLFDIGHIADPPSHDDNVGEIKGHHGATGIMRACSWPEVNSEDLESLFDCALNLRNIRGVELKESRALSIQRSSKFSEALVRTFSKRSILSSPRRSVTMSMGAQTSREKRGLQWVHLIKGLRFKRWTQILTDSIRRGVSDKTADQTKEKLNDKVAKHSCTIVGIVCDLPTTKRLDKRFEATVRSPGITKQYAHLRTQSVLQSDYIDVKCLTKETGRSSVIGRNGYRSDRGAVNYGLIRIKEITGPFQVYDCLDKSTGRILSLKLIPRNHEAAGIYEQLAEDAHTGFVDVVQILEDKIMFYIILDYHNAVYLSEFYQDRRSKTFTGPMITTIVKQILAALGYVHKKGMVMASLSLDTVIIQKMGDGELVAKISNIDHVCARGSKVPDTMQSTIFQAPEIGEGIITCASDMWSLGVLIYMLVEGKLPFDTSTSQSYNKRKDAVRTSRPPFMSELWVSTPGMKDFCLRCLNEDHTKRISSAMEAFIHAWVKS</sequence>
<gene>
    <name evidence="2" type="ORF">BaOVIS_017790</name>
</gene>
<comment type="caution">
    <text evidence="2">The sequence shown here is derived from an EMBL/GenBank/DDBJ whole genome shotgun (WGS) entry which is preliminary data.</text>
</comment>
<dbReference type="OrthoDB" id="40902at2759"/>
<dbReference type="InterPro" id="IPR000719">
    <property type="entry name" value="Prot_kinase_dom"/>
</dbReference>
<proteinExistence type="predicted"/>
<dbReference type="GO" id="GO:0004672">
    <property type="term" value="F:protein kinase activity"/>
    <property type="evidence" value="ECO:0007669"/>
    <property type="project" value="InterPro"/>
</dbReference>
<evidence type="ECO:0000313" key="3">
    <source>
        <dbReference type="Proteomes" id="UP001057455"/>
    </source>
</evidence>
<dbReference type="PANTHER" id="PTHR24347">
    <property type="entry name" value="SERINE/THREONINE-PROTEIN KINASE"/>
    <property type="match status" value="1"/>
</dbReference>
<feature type="domain" description="Protein kinase" evidence="1">
    <location>
        <begin position="289"/>
        <end position="562"/>
    </location>
</feature>
<organism evidence="2 3">
    <name type="scientific">Babesia ovis</name>
    <dbReference type="NCBI Taxonomy" id="5869"/>
    <lineage>
        <taxon>Eukaryota</taxon>
        <taxon>Sar</taxon>
        <taxon>Alveolata</taxon>
        <taxon>Apicomplexa</taxon>
        <taxon>Aconoidasida</taxon>
        <taxon>Piroplasmida</taxon>
        <taxon>Babesiidae</taxon>
        <taxon>Babesia</taxon>
    </lineage>
</organism>
<dbReference type="Pfam" id="PF00069">
    <property type="entry name" value="Pkinase"/>
    <property type="match status" value="1"/>
</dbReference>
<dbReference type="SUPFAM" id="SSF56112">
    <property type="entry name" value="Protein kinase-like (PK-like)"/>
    <property type="match status" value="1"/>
</dbReference>
<dbReference type="SMART" id="SM00220">
    <property type="entry name" value="S_TKc"/>
    <property type="match status" value="1"/>
</dbReference>
<keyword evidence="2" id="KW-0418">Kinase</keyword>
<dbReference type="EMBL" id="BLIY01000015">
    <property type="protein sequence ID" value="GFE54375.1"/>
    <property type="molecule type" value="Genomic_DNA"/>
</dbReference>
<accession>A0A9W5WUV4</accession>
<dbReference type="Proteomes" id="UP001057455">
    <property type="component" value="Unassembled WGS sequence"/>
</dbReference>
<name>A0A9W5WUV4_BABOV</name>
<keyword evidence="2" id="KW-0808">Transferase</keyword>
<dbReference type="GO" id="GO:0005524">
    <property type="term" value="F:ATP binding"/>
    <property type="evidence" value="ECO:0007669"/>
    <property type="project" value="InterPro"/>
</dbReference>
<dbReference type="InterPro" id="IPR011009">
    <property type="entry name" value="Kinase-like_dom_sf"/>
</dbReference>
<dbReference type="AlphaFoldDB" id="A0A9W5WUV4"/>
<dbReference type="Gene3D" id="1.10.510.10">
    <property type="entry name" value="Transferase(Phosphotransferase) domain 1"/>
    <property type="match status" value="1"/>
</dbReference>
<keyword evidence="3" id="KW-1185">Reference proteome</keyword>
<evidence type="ECO:0000259" key="1">
    <source>
        <dbReference type="PROSITE" id="PS50011"/>
    </source>
</evidence>
<dbReference type="PROSITE" id="PS50011">
    <property type="entry name" value="PROTEIN_KINASE_DOM"/>
    <property type="match status" value="1"/>
</dbReference>
<reference evidence="2" key="1">
    <citation type="submission" date="2019-12" db="EMBL/GenBank/DDBJ databases">
        <title>Genome sequence of Babesia ovis.</title>
        <authorList>
            <person name="Yamagishi J."/>
            <person name="Sevinc F."/>
            <person name="Xuan X."/>
        </authorList>
    </citation>
    <scope>NUCLEOTIDE SEQUENCE</scope>
    <source>
        <strain evidence="2">Selcuk</strain>
    </source>
</reference>
<evidence type="ECO:0000313" key="2">
    <source>
        <dbReference type="EMBL" id="GFE54375.1"/>
    </source>
</evidence>